<reference evidence="1 2" key="1">
    <citation type="submission" date="2014-06" db="EMBL/GenBank/DDBJ databases">
        <title>Evolutionary Origins and Diversification of the Mycorrhizal Mutualists.</title>
        <authorList>
            <consortium name="DOE Joint Genome Institute"/>
            <consortium name="Mycorrhizal Genomics Consortium"/>
            <person name="Kohler A."/>
            <person name="Kuo A."/>
            <person name="Nagy L.G."/>
            <person name="Floudas D."/>
            <person name="Copeland A."/>
            <person name="Barry K.W."/>
            <person name="Cichocki N."/>
            <person name="Veneault-Fourrey C."/>
            <person name="LaButti K."/>
            <person name="Lindquist E.A."/>
            <person name="Lipzen A."/>
            <person name="Lundell T."/>
            <person name="Morin E."/>
            <person name="Murat C."/>
            <person name="Riley R."/>
            <person name="Ohm R."/>
            <person name="Sun H."/>
            <person name="Tunlid A."/>
            <person name="Henrissat B."/>
            <person name="Grigoriev I.V."/>
            <person name="Hibbett D.S."/>
            <person name="Martin F."/>
        </authorList>
    </citation>
    <scope>NUCLEOTIDE SEQUENCE [LARGE SCALE GENOMIC DNA]</scope>
    <source>
        <strain evidence="1 2">SS14</strain>
    </source>
</reference>
<protein>
    <submittedName>
        <fullName evidence="1">Uncharacterized protein</fullName>
    </submittedName>
</protein>
<dbReference type="HOGENOM" id="CLU_087380_0_0_1"/>
<gene>
    <name evidence="1" type="ORF">M422DRAFT_253484</name>
</gene>
<accession>A0A0C9V8G9</accession>
<proteinExistence type="predicted"/>
<evidence type="ECO:0000313" key="2">
    <source>
        <dbReference type="Proteomes" id="UP000054279"/>
    </source>
</evidence>
<organism evidence="1 2">
    <name type="scientific">Sphaerobolus stellatus (strain SS14)</name>
    <dbReference type="NCBI Taxonomy" id="990650"/>
    <lineage>
        <taxon>Eukaryota</taxon>
        <taxon>Fungi</taxon>
        <taxon>Dikarya</taxon>
        <taxon>Basidiomycota</taxon>
        <taxon>Agaricomycotina</taxon>
        <taxon>Agaricomycetes</taxon>
        <taxon>Phallomycetidae</taxon>
        <taxon>Geastrales</taxon>
        <taxon>Sphaerobolaceae</taxon>
        <taxon>Sphaerobolus</taxon>
    </lineage>
</organism>
<sequence length="277" mass="31806">MAFLPKKEEPLTPQLQGCSDKEWLVILDSYTPPRMDPERTWIGGAAFGTPTHAVARTSPVSLHNASVQGSPSVNGTPILQNMYDGIVPPQYHKMFESWKEDEQLSEGELYTHRVHYLATMHPWSGPIDDVNKWSIRTNWFEPHWYTLDSFINKEEILDSGSAKELTITKGAPRPAHVEQLAALEQHAGPEVKTYLQGIHNVTQESHRHMNRSQLEFWILFQCMQMALSHLPRAHAFSDLETVEELLEVGEEYIEGMRYLVKCEHRIRREVDHCGIII</sequence>
<dbReference type="EMBL" id="KN837124">
    <property type="protein sequence ID" value="KIJ43279.1"/>
    <property type="molecule type" value="Genomic_DNA"/>
</dbReference>
<dbReference type="Proteomes" id="UP000054279">
    <property type="component" value="Unassembled WGS sequence"/>
</dbReference>
<dbReference type="AlphaFoldDB" id="A0A0C9V8G9"/>
<keyword evidence="2" id="KW-1185">Reference proteome</keyword>
<evidence type="ECO:0000313" key="1">
    <source>
        <dbReference type="EMBL" id="KIJ43279.1"/>
    </source>
</evidence>
<name>A0A0C9V8G9_SPHS4</name>